<accession>A0A4Y2P739</accession>
<evidence type="ECO:0000313" key="1">
    <source>
        <dbReference type="EMBL" id="GBN47745.1"/>
    </source>
</evidence>
<sequence length="76" mass="8768">YANYDKDIMASKLLIIDELIEDKLSGADLSADEEAIPPFFKDAMDSIEKLRAYFFSQKNNEKAFNELNSIHNDVHR</sequence>
<proteinExistence type="predicted"/>
<organism evidence="1 2">
    <name type="scientific">Araneus ventricosus</name>
    <name type="common">Orbweaver spider</name>
    <name type="synonym">Epeira ventricosa</name>
    <dbReference type="NCBI Taxonomy" id="182803"/>
    <lineage>
        <taxon>Eukaryota</taxon>
        <taxon>Metazoa</taxon>
        <taxon>Ecdysozoa</taxon>
        <taxon>Arthropoda</taxon>
        <taxon>Chelicerata</taxon>
        <taxon>Arachnida</taxon>
        <taxon>Araneae</taxon>
        <taxon>Araneomorphae</taxon>
        <taxon>Entelegynae</taxon>
        <taxon>Araneoidea</taxon>
        <taxon>Araneidae</taxon>
        <taxon>Araneus</taxon>
    </lineage>
</organism>
<dbReference type="EMBL" id="BGPR01010736">
    <property type="protein sequence ID" value="GBN47745.1"/>
    <property type="molecule type" value="Genomic_DNA"/>
</dbReference>
<protein>
    <submittedName>
        <fullName evidence="1">Uncharacterized protein</fullName>
    </submittedName>
</protein>
<dbReference type="OrthoDB" id="9909311at2759"/>
<gene>
    <name evidence="1" type="ORF">AVEN_139475_1</name>
</gene>
<keyword evidence="2" id="KW-1185">Reference proteome</keyword>
<evidence type="ECO:0000313" key="2">
    <source>
        <dbReference type="Proteomes" id="UP000499080"/>
    </source>
</evidence>
<comment type="caution">
    <text evidence="1">The sequence shown here is derived from an EMBL/GenBank/DDBJ whole genome shotgun (WGS) entry which is preliminary data.</text>
</comment>
<feature type="non-terminal residue" evidence="1">
    <location>
        <position position="1"/>
    </location>
</feature>
<name>A0A4Y2P739_ARAVE</name>
<dbReference type="Proteomes" id="UP000499080">
    <property type="component" value="Unassembled WGS sequence"/>
</dbReference>
<reference evidence="1 2" key="1">
    <citation type="journal article" date="2019" name="Sci. Rep.">
        <title>Orb-weaving spider Araneus ventricosus genome elucidates the spidroin gene catalogue.</title>
        <authorList>
            <person name="Kono N."/>
            <person name="Nakamura H."/>
            <person name="Ohtoshi R."/>
            <person name="Moran D.A.P."/>
            <person name="Shinohara A."/>
            <person name="Yoshida Y."/>
            <person name="Fujiwara M."/>
            <person name="Mori M."/>
            <person name="Tomita M."/>
            <person name="Arakawa K."/>
        </authorList>
    </citation>
    <scope>NUCLEOTIDE SEQUENCE [LARGE SCALE GENOMIC DNA]</scope>
</reference>
<dbReference type="AlphaFoldDB" id="A0A4Y2P739"/>